<dbReference type="InterPro" id="IPR009912">
    <property type="entry name" value="DUF1451"/>
</dbReference>
<accession>A0A1J5R421</accession>
<dbReference type="EMBL" id="MLJW01000461">
    <property type="protein sequence ID" value="OIQ86740.1"/>
    <property type="molecule type" value="Genomic_DNA"/>
</dbReference>
<gene>
    <name evidence="1" type="ORF">GALL_313930</name>
</gene>
<reference evidence="1" key="1">
    <citation type="submission" date="2016-10" db="EMBL/GenBank/DDBJ databases">
        <title>Sequence of Gallionella enrichment culture.</title>
        <authorList>
            <person name="Poehlein A."/>
            <person name="Muehling M."/>
            <person name="Daniel R."/>
        </authorList>
    </citation>
    <scope>NUCLEOTIDE SEQUENCE</scope>
</reference>
<protein>
    <recommendedName>
        <fullName evidence="2">Zinc ribbon-containing protein</fullName>
    </recommendedName>
</protein>
<sequence>MGTKMKPLVPPRDPIEAMGEAYELLLEKALQEAQQGGAFALHVIDEMRSDIVALNTFSDHEFVKLKAYLNRDLVDAAHYLDKSGKELEDWLGFDVTLIKREFWERFSAAADQSTLALYQLKQQAESAEYHCGELIGLGTLACDQCGETLHFHKPGHIPPCPKCSHTRFHRHCLE</sequence>
<dbReference type="AlphaFoldDB" id="A0A1J5R421"/>
<name>A0A1J5R421_9ZZZZ</name>
<evidence type="ECO:0000313" key="1">
    <source>
        <dbReference type="EMBL" id="OIQ86740.1"/>
    </source>
</evidence>
<evidence type="ECO:0008006" key="2">
    <source>
        <dbReference type="Google" id="ProtNLM"/>
    </source>
</evidence>
<comment type="caution">
    <text evidence="1">The sequence shown here is derived from an EMBL/GenBank/DDBJ whole genome shotgun (WGS) entry which is preliminary data.</text>
</comment>
<proteinExistence type="predicted"/>
<organism evidence="1">
    <name type="scientific">mine drainage metagenome</name>
    <dbReference type="NCBI Taxonomy" id="410659"/>
    <lineage>
        <taxon>unclassified sequences</taxon>
        <taxon>metagenomes</taxon>
        <taxon>ecological metagenomes</taxon>
    </lineage>
</organism>
<dbReference type="Pfam" id="PF07295">
    <property type="entry name" value="DUF1451"/>
    <property type="match status" value="1"/>
</dbReference>